<organism evidence="1 2">
    <name type="scientific">Aedoeadaptatus coxii</name>
    <dbReference type="NCBI Taxonomy" id="755172"/>
    <lineage>
        <taxon>Bacteria</taxon>
        <taxon>Bacillati</taxon>
        <taxon>Bacillota</taxon>
        <taxon>Tissierellia</taxon>
        <taxon>Tissierellales</taxon>
        <taxon>Peptoniphilaceae</taxon>
        <taxon>Aedoeadaptatus</taxon>
    </lineage>
</organism>
<comment type="caution">
    <text evidence="1">The sequence shown here is derived from an EMBL/GenBank/DDBJ whole genome shotgun (WGS) entry which is preliminary data.</text>
</comment>
<evidence type="ECO:0000313" key="1">
    <source>
        <dbReference type="EMBL" id="KXB66865.1"/>
    </source>
</evidence>
<keyword evidence="2" id="KW-1185">Reference proteome</keyword>
<dbReference type="EMBL" id="LSDG01000024">
    <property type="protein sequence ID" value="KXB66865.1"/>
    <property type="molecule type" value="Genomic_DNA"/>
</dbReference>
<evidence type="ECO:0000313" key="2">
    <source>
        <dbReference type="Proteomes" id="UP000070442"/>
    </source>
</evidence>
<reference evidence="2" key="1">
    <citation type="submission" date="2016-01" db="EMBL/GenBank/DDBJ databases">
        <authorList>
            <person name="Mitreva M."/>
            <person name="Pepin K.H."/>
            <person name="Mihindukulasuriya K.A."/>
            <person name="Fulton R."/>
            <person name="Fronick C."/>
            <person name="O'Laughlin M."/>
            <person name="Miner T."/>
            <person name="Herter B."/>
            <person name="Rosa B.A."/>
            <person name="Cordes M."/>
            <person name="Tomlinson C."/>
            <person name="Wollam A."/>
            <person name="Palsikar V.B."/>
            <person name="Mardis E.R."/>
            <person name="Wilson R.K."/>
        </authorList>
    </citation>
    <scope>NUCLEOTIDE SEQUENCE [LARGE SCALE GENOMIC DNA]</scope>
    <source>
        <strain evidence="2">DNF00729</strain>
    </source>
</reference>
<name>A0A134AGU0_9FIRM</name>
<dbReference type="STRING" id="755172.HMPREF1863_00917"/>
<dbReference type="AlphaFoldDB" id="A0A134AGU0"/>
<dbReference type="Proteomes" id="UP000070442">
    <property type="component" value="Unassembled WGS sequence"/>
</dbReference>
<gene>
    <name evidence="1" type="ORF">HMPREF1863_00917</name>
</gene>
<protein>
    <submittedName>
        <fullName evidence="1">Uncharacterized protein</fullName>
    </submittedName>
</protein>
<proteinExistence type="predicted"/>
<dbReference type="PATRIC" id="fig|755172.3.peg.875"/>
<accession>A0A134AGU0</accession>
<sequence>MRRGGPMFGFKKKPKTLYEKIIADPTTDIGEDGSFELSVLRREEKVEPVNTDPLDVGIMEYFGREAFSIEHIESFFEKHKALEAIPHFENWLYAFDQMDRPFLGLSILLMRDSQVIEAVKFGIYLTQFTDLSHKTQARVIVENLGRHSAFSYYALTALLRSDRGSHAFYELGSGLEGRGHDMYDIMARALLEKGRQ</sequence>